<accession>A0ABY3U333</accession>
<organism evidence="3 4">
    <name type="scientific">Mycolicibacillus parakoreensis</name>
    <dbReference type="NCBI Taxonomy" id="1069221"/>
    <lineage>
        <taxon>Bacteria</taxon>
        <taxon>Bacillati</taxon>
        <taxon>Actinomycetota</taxon>
        <taxon>Actinomycetes</taxon>
        <taxon>Mycobacteriales</taxon>
        <taxon>Mycobacteriaceae</taxon>
        <taxon>Mycolicibacillus</taxon>
    </lineage>
</organism>
<evidence type="ECO:0000256" key="1">
    <source>
        <dbReference type="SAM" id="MobiDB-lite"/>
    </source>
</evidence>
<dbReference type="InterPro" id="IPR019051">
    <property type="entry name" value="Trp_biosyn_TM_oprn/chp"/>
</dbReference>
<dbReference type="Proteomes" id="UP001055200">
    <property type="component" value="Chromosome"/>
</dbReference>
<evidence type="ECO:0000256" key="2">
    <source>
        <dbReference type="SAM" id="Phobius"/>
    </source>
</evidence>
<feature type="transmembrane region" description="Helical" evidence="2">
    <location>
        <begin position="58"/>
        <end position="79"/>
    </location>
</feature>
<evidence type="ECO:0000313" key="3">
    <source>
        <dbReference type="EMBL" id="ULN54364.1"/>
    </source>
</evidence>
<dbReference type="NCBIfam" id="TIGR02234">
    <property type="entry name" value="trp_oprn_chp"/>
    <property type="match status" value="1"/>
</dbReference>
<name>A0ABY3U333_9MYCO</name>
<sequence>MAEPPARRHTQVPLRVAQLLLLAAAGGLWAASRLPWVTIRSADGLGQPTRTTVDGATWSTGLVALAVVLVAAAVAAVAVRGWPLRILALLVAGASLATGYLAVGQWAAGDVAARAAELADVPVQSLTSGTERHLVGAGIALAVAVVTLVAATLLMRAASYREAAAKYAAPAARRSRAQATGPATAGTAELSERMIWDALDEGRDPTDAEGLSEGR</sequence>
<keyword evidence="4" id="KW-1185">Reference proteome</keyword>
<dbReference type="InterPro" id="IPR011746">
    <property type="entry name" value="Trp_synth-assoc_CHP"/>
</dbReference>
<dbReference type="EMBL" id="CP092365">
    <property type="protein sequence ID" value="ULN54364.1"/>
    <property type="molecule type" value="Genomic_DNA"/>
</dbReference>
<keyword evidence="2" id="KW-0472">Membrane</keyword>
<reference evidence="3" key="1">
    <citation type="submission" date="2022-08" db="EMBL/GenBank/DDBJ databases">
        <title>Complete genome sequence of 14 non-tuberculosis mycobacteria type-strains.</title>
        <authorList>
            <person name="Igarashi Y."/>
            <person name="Osugi A."/>
            <person name="Mitarai S."/>
        </authorList>
    </citation>
    <scope>NUCLEOTIDE SEQUENCE</scope>
    <source>
        <strain evidence="3">DSM 45575</strain>
    </source>
</reference>
<proteinExistence type="predicted"/>
<gene>
    <name evidence="3" type="ORF">MIU77_09080</name>
</gene>
<feature type="region of interest" description="Disordered" evidence="1">
    <location>
        <begin position="196"/>
        <end position="215"/>
    </location>
</feature>
<keyword evidence="2" id="KW-1133">Transmembrane helix</keyword>
<dbReference type="RefSeq" id="WP_240172560.1">
    <property type="nucleotide sequence ID" value="NZ_CP092365.1"/>
</dbReference>
<dbReference type="Pfam" id="PF09534">
    <property type="entry name" value="Trp_oprn_chp"/>
    <property type="match status" value="1"/>
</dbReference>
<evidence type="ECO:0000313" key="4">
    <source>
        <dbReference type="Proteomes" id="UP001055200"/>
    </source>
</evidence>
<keyword evidence="2" id="KW-0812">Transmembrane</keyword>
<feature type="transmembrane region" description="Helical" evidence="2">
    <location>
        <begin position="134"/>
        <end position="154"/>
    </location>
</feature>
<feature type="transmembrane region" description="Helical" evidence="2">
    <location>
        <begin position="86"/>
        <end position="108"/>
    </location>
</feature>
<feature type="transmembrane region" description="Helical" evidence="2">
    <location>
        <begin position="12"/>
        <end position="31"/>
    </location>
</feature>
<protein>
    <submittedName>
        <fullName evidence="3">TIGR02234 family membrane protein</fullName>
    </submittedName>
</protein>